<gene>
    <name evidence="3" type="ORF">OJAV_G00104930</name>
</gene>
<dbReference type="EMBL" id="CM012446">
    <property type="protein sequence ID" value="RVE67647.1"/>
    <property type="molecule type" value="Genomic_DNA"/>
</dbReference>
<keyword evidence="4" id="KW-1185">Reference proteome</keyword>
<feature type="region of interest" description="Disordered" evidence="1">
    <location>
        <begin position="33"/>
        <end position="62"/>
    </location>
</feature>
<evidence type="ECO:0000313" key="3">
    <source>
        <dbReference type="EMBL" id="RVE67647.1"/>
    </source>
</evidence>
<keyword evidence="2" id="KW-0732">Signal</keyword>
<reference evidence="3 4" key="2">
    <citation type="submission" date="2019-01" db="EMBL/GenBank/DDBJ databases">
        <title>A chromosome length genome reference of the Java medaka (oryzias javanicus).</title>
        <authorList>
            <person name="Herpin A."/>
            <person name="Takehana Y."/>
            <person name="Naruse K."/>
            <person name="Ansai S."/>
            <person name="Kawaguchi M."/>
        </authorList>
    </citation>
    <scope>NUCLEOTIDE SEQUENCE [LARGE SCALE GENOMIC DNA]</scope>
    <source>
        <strain evidence="3">RS831</strain>
        <tissue evidence="3">Whole body</tissue>
    </source>
</reference>
<feature type="signal peptide" evidence="2">
    <location>
        <begin position="1"/>
        <end position="28"/>
    </location>
</feature>
<dbReference type="Proteomes" id="UP000283210">
    <property type="component" value="Chromosome 10"/>
</dbReference>
<feature type="chain" id="PRO_5019548313" evidence="2">
    <location>
        <begin position="29"/>
        <end position="539"/>
    </location>
</feature>
<proteinExistence type="predicted"/>
<dbReference type="AlphaFoldDB" id="A0A437CYH6"/>
<feature type="compositionally biased region" description="Polar residues" evidence="1">
    <location>
        <begin position="33"/>
        <end position="58"/>
    </location>
</feature>
<organism evidence="3 4">
    <name type="scientific">Oryzias javanicus</name>
    <name type="common">Javanese ricefish</name>
    <name type="synonym">Aplocheilus javanicus</name>
    <dbReference type="NCBI Taxonomy" id="123683"/>
    <lineage>
        <taxon>Eukaryota</taxon>
        <taxon>Metazoa</taxon>
        <taxon>Chordata</taxon>
        <taxon>Craniata</taxon>
        <taxon>Vertebrata</taxon>
        <taxon>Euteleostomi</taxon>
        <taxon>Actinopterygii</taxon>
        <taxon>Neopterygii</taxon>
        <taxon>Teleostei</taxon>
        <taxon>Neoteleostei</taxon>
        <taxon>Acanthomorphata</taxon>
        <taxon>Ovalentaria</taxon>
        <taxon>Atherinomorphae</taxon>
        <taxon>Beloniformes</taxon>
        <taxon>Adrianichthyidae</taxon>
        <taxon>Oryziinae</taxon>
        <taxon>Oryzias</taxon>
    </lineage>
</organism>
<evidence type="ECO:0000256" key="2">
    <source>
        <dbReference type="SAM" id="SignalP"/>
    </source>
</evidence>
<accession>A0A437CYH6</accession>
<reference evidence="3 4" key="1">
    <citation type="submission" date="2018-11" db="EMBL/GenBank/DDBJ databases">
        <authorList>
            <person name="Lopez-Roques C."/>
            <person name="Donnadieu C."/>
            <person name="Bouchez O."/>
            <person name="Klopp C."/>
            <person name="Cabau C."/>
            <person name="Zahm M."/>
        </authorList>
    </citation>
    <scope>NUCLEOTIDE SEQUENCE [LARGE SCALE GENOMIC DNA]</scope>
    <source>
        <strain evidence="3">RS831</strain>
        <tissue evidence="3">Whole body</tissue>
    </source>
</reference>
<dbReference type="OrthoDB" id="9329195at2759"/>
<evidence type="ECO:0000313" key="4">
    <source>
        <dbReference type="Proteomes" id="UP000283210"/>
    </source>
</evidence>
<sequence>MDGTSGINVQLLSLLSLVAFLCAPVVTSTNYNTTNGPGLQTIQNSSTSAPGNGSQETCPTGKLQDAGRSISGIVDIMTEELSCERRKNTTVTKDLLKDVELNIKQILQSSVKVVLGLSTNESSFNVLEIFNVLGSLNVGNYNDITFIRQWFSIRMAPLLPLVDDNFLIQLGKLNLSCTSFQELVKSMNEELNITQAVERKRIYQNFIKEYLSRESLADLLGAAFDSCHCSIKCTKTYVDENLICASVNQSRLQKTLESDTLSAVLCNFTIADYACSSAKNISPSNLATILKCTLEKQQTYLVEVWKLFFQNSPNLDQALDILAGMNLNSSSSPGLSNALEALGEVRSATFSQAQLQDKEVINNWFQKKIQLFLAAPTTNFLTCLSANNFSCPTYQIVVKALSSQKAFMDSETQQAVFTHFIQPFLSRNDSSDPGCISFVNGSLNWLVENFGNFSGLASLKDLLALNPNFSSVQFLSELAPSQMAQLIVSTSTSNDTVLVDRVFNQLEQGNALKNVDQFLTQLRVNGQVPELQPVVRDSS</sequence>
<protein>
    <submittedName>
        <fullName evidence="3">Uncharacterized protein</fullName>
    </submittedName>
</protein>
<name>A0A437CYH6_ORYJA</name>
<evidence type="ECO:0000256" key="1">
    <source>
        <dbReference type="SAM" id="MobiDB-lite"/>
    </source>
</evidence>